<dbReference type="EMBL" id="JAJNBZ010000005">
    <property type="protein sequence ID" value="MCE5169627.1"/>
    <property type="molecule type" value="Genomic_DNA"/>
</dbReference>
<evidence type="ECO:0000313" key="1">
    <source>
        <dbReference type="EMBL" id="MCE5169627.1"/>
    </source>
</evidence>
<dbReference type="RefSeq" id="WP_019420059.1">
    <property type="nucleotide sequence ID" value="NZ_JAJNBZ010000005.1"/>
</dbReference>
<comment type="caution">
    <text evidence="1">The sequence shown here is derived from an EMBL/GenBank/DDBJ whole genome shotgun (WGS) entry which is preliminary data.</text>
</comment>
<reference evidence="1 2" key="1">
    <citation type="submission" date="2021-11" db="EMBL/GenBank/DDBJ databases">
        <title>Draft genome sequence of Paenibacillus profundus YoMME, a new Gram-positive bacteria with exoelectrogenic properties.</title>
        <authorList>
            <person name="Hubenova Y."/>
            <person name="Hubenova E."/>
            <person name="Manasiev Y."/>
            <person name="Peykov S."/>
            <person name="Mitov M."/>
        </authorList>
    </citation>
    <scope>NUCLEOTIDE SEQUENCE [LARGE SCALE GENOMIC DNA]</scope>
    <source>
        <strain evidence="1 2">YoMME</strain>
    </source>
</reference>
<organism evidence="1 2">
    <name type="scientific">Paenibacillus profundus</name>
    <dbReference type="NCBI Taxonomy" id="1173085"/>
    <lineage>
        <taxon>Bacteria</taxon>
        <taxon>Bacillati</taxon>
        <taxon>Bacillota</taxon>
        <taxon>Bacilli</taxon>
        <taxon>Bacillales</taxon>
        <taxon>Paenibacillaceae</taxon>
        <taxon>Paenibacillus</taxon>
    </lineage>
</organism>
<accession>A0ABS8YHI9</accession>
<sequence length="53" mass="6228">MPKYELSDNIVSNILQFLNRTPVEGFSQQDAMYEIRYLLSHPIAEEHDTQESE</sequence>
<keyword evidence="2" id="KW-1185">Reference proteome</keyword>
<name>A0ABS8YHI9_9BACL</name>
<evidence type="ECO:0000313" key="2">
    <source>
        <dbReference type="Proteomes" id="UP001199916"/>
    </source>
</evidence>
<proteinExistence type="predicted"/>
<gene>
    <name evidence="1" type="ORF">LQV63_09910</name>
</gene>
<dbReference type="Proteomes" id="UP001199916">
    <property type="component" value="Unassembled WGS sequence"/>
</dbReference>
<protein>
    <submittedName>
        <fullName evidence="1">Uncharacterized protein</fullName>
    </submittedName>
</protein>